<dbReference type="Gene3D" id="3.30.565.10">
    <property type="entry name" value="Histidine kinase-like ATPase, C-terminal domain"/>
    <property type="match status" value="1"/>
</dbReference>
<dbReference type="InterPro" id="IPR003594">
    <property type="entry name" value="HATPase_dom"/>
</dbReference>
<dbReference type="InterPro" id="IPR019278">
    <property type="entry name" value="DICT_dom"/>
</dbReference>
<dbReference type="Proteomes" id="UP001476950">
    <property type="component" value="Unassembled WGS sequence"/>
</dbReference>
<evidence type="ECO:0000256" key="4">
    <source>
        <dbReference type="ARBA" id="ARBA00022679"/>
    </source>
</evidence>
<feature type="coiled-coil region" evidence="7">
    <location>
        <begin position="406"/>
        <end position="433"/>
    </location>
</feature>
<keyword evidence="4" id="KW-0808">Transferase</keyword>
<evidence type="ECO:0000256" key="5">
    <source>
        <dbReference type="ARBA" id="ARBA00022777"/>
    </source>
</evidence>
<evidence type="ECO:0000256" key="1">
    <source>
        <dbReference type="ARBA" id="ARBA00000085"/>
    </source>
</evidence>
<dbReference type="InterPro" id="IPR050736">
    <property type="entry name" value="Sensor_HK_Regulatory"/>
</dbReference>
<dbReference type="InterPro" id="IPR036890">
    <property type="entry name" value="HATPase_C_sf"/>
</dbReference>
<dbReference type="InterPro" id="IPR004358">
    <property type="entry name" value="Sig_transdc_His_kin-like_C"/>
</dbReference>
<dbReference type="InterPro" id="IPR033415">
    <property type="entry name" value="CHASE6_C"/>
</dbReference>
<dbReference type="RefSeq" id="WP_190448305.1">
    <property type="nucleotide sequence ID" value="NZ_JAMPLM010000007.1"/>
</dbReference>
<dbReference type="Pfam" id="PF10069">
    <property type="entry name" value="DICT"/>
    <property type="match status" value="1"/>
</dbReference>
<gene>
    <name evidence="10" type="ORF">NDI38_10665</name>
</gene>
<evidence type="ECO:0000256" key="3">
    <source>
        <dbReference type="ARBA" id="ARBA00022553"/>
    </source>
</evidence>
<evidence type="ECO:0000256" key="8">
    <source>
        <dbReference type="SAM" id="MobiDB-lite"/>
    </source>
</evidence>
<dbReference type="EC" id="2.7.13.3" evidence="2"/>
<sequence>MSNPTSVLEDLLQALPDLRPQLYFKSSLTALSHAMEDQVLAGVDCSLVIASFQRERFYRQEAHRYLRISERAEQVYVLAAPETDFTSRSDQYETIAFVPTDALAQEWHLVVVGPRYAACLICREKQVPVATADATMPVATDQARRFEGIWTFDRQTVCIAANLLLDRILPYRPELGAKLAQAKAQLQIEQQTGSNDADPEPFAERLVTYLQAGQYKLLKAYRSIAAKERKERLVNSITTAIRRSLDPEEIFTVAVRELGQALRICRCLIYRCKETDTHVVIQHEYLGAASGSLLGQRWALQDNPLFQEVVQRKERVYVADAQANPWVLEDERVVLPTRSLATGSQSESVVQRWTIESWLMVPVMHQNRLLGMVELHTCGGTLHEWTDAELGLVDAIAAQIGVALIQAEAYANLEDLNQQLEALDLTRSNLIAITGHELRTPLSTIQICLESLSTEPDMPPELRQVMLQSALTDTERMRKLVQDFLTLSQLESGRVQWHLEALPLQECVDLALSSIRTRQRQSDLPEITAQVPPDLPLLKTDGEWLVEVFSKLLDNACKFTGPQGRIMIQAHANGRQMLEVTVADTGRGIEPNRLETVFDRFYQEEGALRRTTGGTGLGLAICRQIITGLGGRIWAESAGKDRGSQFHFTLPIVRSEPDEKRTQTKTGRSKISRVRSN</sequence>
<feature type="compositionally biased region" description="Basic residues" evidence="8">
    <location>
        <begin position="667"/>
        <end position="677"/>
    </location>
</feature>
<dbReference type="SMART" id="SM00388">
    <property type="entry name" value="HisKA"/>
    <property type="match status" value="1"/>
</dbReference>
<dbReference type="Pfam" id="PF02518">
    <property type="entry name" value="HATPase_c"/>
    <property type="match status" value="1"/>
</dbReference>
<dbReference type="CDD" id="cd00082">
    <property type="entry name" value="HisKA"/>
    <property type="match status" value="1"/>
</dbReference>
<dbReference type="Gene3D" id="3.30.450.40">
    <property type="match status" value="1"/>
</dbReference>
<dbReference type="PRINTS" id="PR00344">
    <property type="entry name" value="BCTRLSENSOR"/>
</dbReference>
<evidence type="ECO:0000313" key="10">
    <source>
        <dbReference type="EMBL" id="MEP1058899.1"/>
    </source>
</evidence>
<dbReference type="Gene3D" id="1.10.287.130">
    <property type="match status" value="1"/>
</dbReference>
<keyword evidence="10" id="KW-0547">Nucleotide-binding</keyword>
<reference evidence="10 11" key="1">
    <citation type="submission" date="2022-04" db="EMBL/GenBank/DDBJ databases">
        <title>Positive selection, recombination, and allopatry shape intraspecific diversity of widespread and dominant cyanobacteria.</title>
        <authorList>
            <person name="Wei J."/>
            <person name="Shu W."/>
            <person name="Hu C."/>
        </authorList>
    </citation>
    <scope>NUCLEOTIDE SEQUENCE [LARGE SCALE GENOMIC DNA]</scope>
    <source>
        <strain evidence="10 11">AS-A4</strain>
    </source>
</reference>
<feature type="domain" description="Histidine kinase" evidence="9">
    <location>
        <begin position="433"/>
        <end position="654"/>
    </location>
</feature>
<dbReference type="PROSITE" id="PS50109">
    <property type="entry name" value="HIS_KIN"/>
    <property type="match status" value="1"/>
</dbReference>
<evidence type="ECO:0000259" key="9">
    <source>
        <dbReference type="PROSITE" id="PS50109"/>
    </source>
</evidence>
<dbReference type="InterPro" id="IPR003018">
    <property type="entry name" value="GAF"/>
</dbReference>
<dbReference type="InterPro" id="IPR003661">
    <property type="entry name" value="HisK_dim/P_dom"/>
</dbReference>
<name>A0ABV0KI76_9CYAN</name>
<keyword evidence="6" id="KW-0902">Two-component regulatory system</keyword>
<keyword evidence="5" id="KW-0418">Kinase</keyword>
<dbReference type="SUPFAM" id="SSF47384">
    <property type="entry name" value="Homodimeric domain of signal transducing histidine kinase"/>
    <property type="match status" value="1"/>
</dbReference>
<keyword evidence="11" id="KW-1185">Reference proteome</keyword>
<keyword evidence="3" id="KW-0597">Phosphoprotein</keyword>
<dbReference type="SUPFAM" id="SSF55781">
    <property type="entry name" value="GAF domain-like"/>
    <property type="match status" value="1"/>
</dbReference>
<proteinExistence type="predicted"/>
<evidence type="ECO:0000256" key="2">
    <source>
        <dbReference type="ARBA" id="ARBA00012438"/>
    </source>
</evidence>
<protein>
    <recommendedName>
        <fullName evidence="2">histidine kinase</fullName>
        <ecNumber evidence="2">2.7.13.3</ecNumber>
    </recommendedName>
</protein>
<accession>A0ABV0KI76</accession>
<dbReference type="SMART" id="SM00387">
    <property type="entry name" value="HATPase_c"/>
    <property type="match status" value="1"/>
</dbReference>
<dbReference type="SUPFAM" id="SSF55874">
    <property type="entry name" value="ATPase domain of HSP90 chaperone/DNA topoisomerase II/histidine kinase"/>
    <property type="match status" value="1"/>
</dbReference>
<dbReference type="PANTHER" id="PTHR43711:SF26">
    <property type="entry name" value="SENSOR HISTIDINE KINASE RCSC"/>
    <property type="match status" value="1"/>
</dbReference>
<dbReference type="InterPro" id="IPR005467">
    <property type="entry name" value="His_kinase_dom"/>
</dbReference>
<dbReference type="SMART" id="SM00065">
    <property type="entry name" value="GAF"/>
    <property type="match status" value="1"/>
</dbReference>
<organism evidence="10 11">
    <name type="scientific">Stenomitos frigidus AS-A4</name>
    <dbReference type="NCBI Taxonomy" id="2933935"/>
    <lineage>
        <taxon>Bacteria</taxon>
        <taxon>Bacillati</taxon>
        <taxon>Cyanobacteriota</taxon>
        <taxon>Cyanophyceae</taxon>
        <taxon>Leptolyngbyales</taxon>
        <taxon>Leptolyngbyaceae</taxon>
        <taxon>Stenomitos</taxon>
    </lineage>
</organism>
<comment type="catalytic activity">
    <reaction evidence="1">
        <text>ATP + protein L-histidine = ADP + protein N-phospho-L-histidine.</text>
        <dbReference type="EC" id="2.7.13.3"/>
    </reaction>
</comment>
<evidence type="ECO:0000256" key="7">
    <source>
        <dbReference type="SAM" id="Coils"/>
    </source>
</evidence>
<evidence type="ECO:0000256" key="6">
    <source>
        <dbReference type="ARBA" id="ARBA00023012"/>
    </source>
</evidence>
<feature type="region of interest" description="Disordered" evidence="8">
    <location>
        <begin position="658"/>
        <end position="677"/>
    </location>
</feature>
<dbReference type="PANTHER" id="PTHR43711">
    <property type="entry name" value="TWO-COMPONENT HISTIDINE KINASE"/>
    <property type="match status" value="1"/>
</dbReference>
<dbReference type="Pfam" id="PF00512">
    <property type="entry name" value="HisKA"/>
    <property type="match status" value="1"/>
</dbReference>
<dbReference type="InterPro" id="IPR029016">
    <property type="entry name" value="GAF-like_dom_sf"/>
</dbReference>
<evidence type="ECO:0000313" key="11">
    <source>
        <dbReference type="Proteomes" id="UP001476950"/>
    </source>
</evidence>
<dbReference type="Pfam" id="PF01590">
    <property type="entry name" value="GAF"/>
    <property type="match status" value="1"/>
</dbReference>
<keyword evidence="10" id="KW-0067">ATP-binding</keyword>
<keyword evidence="7" id="KW-0175">Coiled coil</keyword>
<comment type="caution">
    <text evidence="10">The sequence shown here is derived from an EMBL/GenBank/DDBJ whole genome shotgun (WGS) entry which is preliminary data.</text>
</comment>
<dbReference type="InterPro" id="IPR036097">
    <property type="entry name" value="HisK_dim/P_sf"/>
</dbReference>
<dbReference type="Pfam" id="PF17150">
    <property type="entry name" value="CHASE6_C"/>
    <property type="match status" value="1"/>
</dbReference>
<dbReference type="EMBL" id="JAMPLM010000007">
    <property type="protein sequence ID" value="MEP1058899.1"/>
    <property type="molecule type" value="Genomic_DNA"/>
</dbReference>
<dbReference type="GO" id="GO:0005524">
    <property type="term" value="F:ATP binding"/>
    <property type="evidence" value="ECO:0007669"/>
    <property type="project" value="UniProtKB-KW"/>
</dbReference>